<evidence type="ECO:0000313" key="2">
    <source>
        <dbReference type="EMBL" id="KAB7497744.1"/>
    </source>
</evidence>
<comment type="caution">
    <text evidence="2">The sequence shown here is derived from an EMBL/GenBank/DDBJ whole genome shotgun (WGS) entry which is preliminary data.</text>
</comment>
<accession>A0A5N5SU42</accession>
<keyword evidence="1" id="KW-1133">Transmembrane helix</keyword>
<dbReference type="EMBL" id="SEYY01019962">
    <property type="protein sequence ID" value="KAB7497744.1"/>
    <property type="molecule type" value="Genomic_DNA"/>
</dbReference>
<keyword evidence="3" id="KW-1185">Reference proteome</keyword>
<evidence type="ECO:0000256" key="1">
    <source>
        <dbReference type="SAM" id="Phobius"/>
    </source>
</evidence>
<proteinExistence type="predicted"/>
<protein>
    <submittedName>
        <fullName evidence="2">Uncharacterized protein</fullName>
    </submittedName>
</protein>
<dbReference type="Proteomes" id="UP000326759">
    <property type="component" value="Unassembled WGS sequence"/>
</dbReference>
<feature type="transmembrane region" description="Helical" evidence="1">
    <location>
        <begin position="93"/>
        <end position="110"/>
    </location>
</feature>
<name>A0A5N5SU42_9CRUS</name>
<evidence type="ECO:0000313" key="3">
    <source>
        <dbReference type="Proteomes" id="UP000326759"/>
    </source>
</evidence>
<gene>
    <name evidence="2" type="ORF">Anas_04941</name>
</gene>
<reference evidence="2 3" key="1">
    <citation type="journal article" date="2019" name="PLoS Biol.">
        <title>Sex chromosomes control vertical transmission of feminizing Wolbachia symbionts in an isopod.</title>
        <authorList>
            <person name="Becking T."/>
            <person name="Chebbi M.A."/>
            <person name="Giraud I."/>
            <person name="Moumen B."/>
            <person name="Laverre T."/>
            <person name="Caubet Y."/>
            <person name="Peccoud J."/>
            <person name="Gilbert C."/>
            <person name="Cordaux R."/>
        </authorList>
    </citation>
    <scope>NUCLEOTIDE SEQUENCE [LARGE SCALE GENOMIC DNA]</scope>
    <source>
        <strain evidence="2">ANa2</strain>
        <tissue evidence="2">Whole body excluding digestive tract and cuticle</tissue>
    </source>
</reference>
<sequence length="111" mass="13394">MTERYQHHVKDLPDYIQTIYQDRGVVSIKFSNSHCGDCQKENFQEYLNKRNTERSFEGVPEREKIKCPLHEEYLKLHLSSFSMWEYRIKQSTAKIETLVIIIVYLLFITYL</sequence>
<organism evidence="2 3">
    <name type="scientific">Armadillidium nasatum</name>
    <dbReference type="NCBI Taxonomy" id="96803"/>
    <lineage>
        <taxon>Eukaryota</taxon>
        <taxon>Metazoa</taxon>
        <taxon>Ecdysozoa</taxon>
        <taxon>Arthropoda</taxon>
        <taxon>Crustacea</taxon>
        <taxon>Multicrustacea</taxon>
        <taxon>Malacostraca</taxon>
        <taxon>Eumalacostraca</taxon>
        <taxon>Peracarida</taxon>
        <taxon>Isopoda</taxon>
        <taxon>Oniscidea</taxon>
        <taxon>Crinocheta</taxon>
        <taxon>Armadillidiidae</taxon>
        <taxon>Armadillidium</taxon>
    </lineage>
</organism>
<keyword evidence="1" id="KW-0472">Membrane</keyword>
<dbReference type="AlphaFoldDB" id="A0A5N5SU42"/>
<keyword evidence="1" id="KW-0812">Transmembrane</keyword>